<dbReference type="Proteomes" id="UP000184241">
    <property type="component" value="Unassembled WGS sequence"/>
</dbReference>
<name>A0A1M5ZXQ5_9CLOT</name>
<reference evidence="2 3" key="1">
    <citation type="submission" date="2016-11" db="EMBL/GenBank/DDBJ databases">
        <authorList>
            <person name="Jaros S."/>
            <person name="Januszkiewicz K."/>
            <person name="Wedrychowicz H."/>
        </authorList>
    </citation>
    <scope>NUCLEOTIDE SEQUENCE [LARGE SCALE GENOMIC DNA]</scope>
    <source>
        <strain evidence="2 3">DSM 6191</strain>
    </source>
</reference>
<dbReference type="RefSeq" id="WP_073021615.1">
    <property type="nucleotide sequence ID" value="NZ_FQXU01000012.1"/>
</dbReference>
<keyword evidence="2" id="KW-0418">Kinase</keyword>
<dbReference type="InterPro" id="IPR043129">
    <property type="entry name" value="ATPase_NBD"/>
</dbReference>
<accession>A0A1M5ZXQ5</accession>
<dbReference type="PANTHER" id="PTHR18964:SF170">
    <property type="entry name" value="SUGAR KINASE"/>
    <property type="match status" value="1"/>
</dbReference>
<evidence type="ECO:0000313" key="2">
    <source>
        <dbReference type="EMBL" id="SHI29065.1"/>
    </source>
</evidence>
<dbReference type="InterPro" id="IPR000600">
    <property type="entry name" value="ROK"/>
</dbReference>
<dbReference type="Gene3D" id="3.30.420.40">
    <property type="match status" value="2"/>
</dbReference>
<dbReference type="EMBL" id="FQXU01000012">
    <property type="protein sequence ID" value="SHI29065.1"/>
    <property type="molecule type" value="Genomic_DNA"/>
</dbReference>
<proteinExistence type="inferred from homology"/>
<dbReference type="GO" id="GO:0016301">
    <property type="term" value="F:kinase activity"/>
    <property type="evidence" value="ECO:0007669"/>
    <property type="project" value="UniProtKB-KW"/>
</dbReference>
<keyword evidence="2" id="KW-0808">Transferase</keyword>
<dbReference type="AlphaFoldDB" id="A0A1M5ZXQ5"/>
<dbReference type="CDD" id="cd24152">
    <property type="entry name" value="ASKHA_NBD_ROK-like"/>
    <property type="match status" value="1"/>
</dbReference>
<dbReference type="PANTHER" id="PTHR18964">
    <property type="entry name" value="ROK (REPRESSOR, ORF, KINASE) FAMILY"/>
    <property type="match status" value="1"/>
</dbReference>
<dbReference type="SUPFAM" id="SSF53067">
    <property type="entry name" value="Actin-like ATPase domain"/>
    <property type="match status" value="1"/>
</dbReference>
<dbReference type="Pfam" id="PF00480">
    <property type="entry name" value="ROK"/>
    <property type="match status" value="1"/>
</dbReference>
<comment type="similarity">
    <text evidence="1">Belongs to the ROK (NagC/XylR) family.</text>
</comment>
<organism evidence="2 3">
    <name type="scientific">Clostridium intestinale DSM 6191</name>
    <dbReference type="NCBI Taxonomy" id="1121320"/>
    <lineage>
        <taxon>Bacteria</taxon>
        <taxon>Bacillati</taxon>
        <taxon>Bacillota</taxon>
        <taxon>Clostridia</taxon>
        <taxon>Eubacteriales</taxon>
        <taxon>Clostridiaceae</taxon>
        <taxon>Clostridium</taxon>
    </lineage>
</organism>
<evidence type="ECO:0000256" key="1">
    <source>
        <dbReference type="ARBA" id="ARBA00006479"/>
    </source>
</evidence>
<sequence length="305" mass="33230">MNYYMTFDIGGGSVKYGIIDENAEIIEKGSFKTPHSDDGEKDLDELIKNISEVTNEFKSKYNLVGVALSAPGAVNNKTGFINGASALPYIHGPNIKELIENSTNLKMAMENDANCAALAEVWNGVAKGCKNVLFVVCGTGIGGAVIVDGKLHTGKNLYGGEFGFMIAEADFKNKKFSTWSDKGSTNAIVRRAAELKGIDKSELDGKKVFELADNGDEDAILAIDEYFETTAKCIYNLQYSFDPEIIVIGGAISARKDLVERIEQKLNIIHEGISIADIRANIKVCKYFNDSNLLGAVYNFKATYN</sequence>
<protein>
    <submittedName>
        <fullName evidence="2">Glucokinase</fullName>
    </submittedName>
</protein>
<gene>
    <name evidence="2" type="ORF">SAMN02745941_03522</name>
</gene>
<evidence type="ECO:0000313" key="3">
    <source>
        <dbReference type="Proteomes" id="UP000184241"/>
    </source>
</evidence>